<feature type="region of interest" description="Disordered" evidence="1">
    <location>
        <begin position="733"/>
        <end position="752"/>
    </location>
</feature>
<dbReference type="GO" id="GO:0019104">
    <property type="term" value="F:DNA N-glycosylase activity"/>
    <property type="evidence" value="ECO:0007669"/>
    <property type="project" value="InterPro"/>
</dbReference>
<protein>
    <submittedName>
        <fullName evidence="2">Transcriptional activator DEMETER</fullName>
    </submittedName>
</protein>
<evidence type="ECO:0000256" key="1">
    <source>
        <dbReference type="SAM" id="MobiDB-lite"/>
    </source>
</evidence>
<dbReference type="SUPFAM" id="SSF48150">
    <property type="entry name" value="DNA-glycosylase"/>
    <property type="match status" value="1"/>
</dbReference>
<reference evidence="2" key="2">
    <citation type="journal article" date="2024" name="Plant">
        <title>Genomic evolution and insights into agronomic trait innovations of Sesamum species.</title>
        <authorList>
            <person name="Miao H."/>
            <person name="Wang L."/>
            <person name="Qu L."/>
            <person name="Liu H."/>
            <person name="Sun Y."/>
            <person name="Le M."/>
            <person name="Wang Q."/>
            <person name="Wei S."/>
            <person name="Zheng Y."/>
            <person name="Lin W."/>
            <person name="Duan Y."/>
            <person name="Cao H."/>
            <person name="Xiong S."/>
            <person name="Wang X."/>
            <person name="Wei L."/>
            <person name="Li C."/>
            <person name="Ma Q."/>
            <person name="Ju M."/>
            <person name="Zhao R."/>
            <person name="Li G."/>
            <person name="Mu C."/>
            <person name="Tian Q."/>
            <person name="Mei H."/>
            <person name="Zhang T."/>
            <person name="Gao T."/>
            <person name="Zhang H."/>
        </authorList>
    </citation>
    <scope>NUCLEOTIDE SEQUENCE</scope>
    <source>
        <strain evidence="2">KEN8</strain>
    </source>
</reference>
<gene>
    <name evidence="2" type="ORF">Scaly_2499700</name>
</gene>
<feature type="compositionally biased region" description="Polar residues" evidence="1">
    <location>
        <begin position="436"/>
        <end position="446"/>
    </location>
</feature>
<dbReference type="InterPro" id="IPR011257">
    <property type="entry name" value="DNA_glycosylase"/>
</dbReference>
<dbReference type="GO" id="GO:0035514">
    <property type="term" value="F:DNA demethylase activity"/>
    <property type="evidence" value="ECO:0007669"/>
    <property type="project" value="InterPro"/>
</dbReference>
<feature type="compositionally biased region" description="Polar residues" evidence="1">
    <location>
        <begin position="302"/>
        <end position="312"/>
    </location>
</feature>
<feature type="region of interest" description="Disordered" evidence="1">
    <location>
        <begin position="477"/>
        <end position="496"/>
    </location>
</feature>
<dbReference type="InterPro" id="IPR044811">
    <property type="entry name" value="DME/ROS1"/>
</dbReference>
<organism evidence="2">
    <name type="scientific">Sesamum calycinum</name>
    <dbReference type="NCBI Taxonomy" id="2727403"/>
    <lineage>
        <taxon>Eukaryota</taxon>
        <taxon>Viridiplantae</taxon>
        <taxon>Streptophyta</taxon>
        <taxon>Embryophyta</taxon>
        <taxon>Tracheophyta</taxon>
        <taxon>Spermatophyta</taxon>
        <taxon>Magnoliopsida</taxon>
        <taxon>eudicotyledons</taxon>
        <taxon>Gunneridae</taxon>
        <taxon>Pentapetalae</taxon>
        <taxon>asterids</taxon>
        <taxon>lamiids</taxon>
        <taxon>Lamiales</taxon>
        <taxon>Pedaliaceae</taxon>
        <taxon>Sesamum</taxon>
    </lineage>
</organism>
<accession>A0AAW2LTB3</accession>
<dbReference type="PANTHER" id="PTHR46213:SF24">
    <property type="entry name" value="HHH-GPD DOMAIN-CONTAINING PROTEIN"/>
    <property type="match status" value="1"/>
</dbReference>
<sequence>MNLGKGFSVPWEKGVMQNGEIWIPATPEKPVLQRGSSAQSEIPETQIGEGNWQDLLGIYTGLLQNEAASGRPQKFNPNVVLGPNGRERSVQGVAPVETYNRLQQNYNPTAVVPVSTRVQSSRDVAPVGSYNRLPWNFNSSDRIGINIMDRNIQDVRTLQHSRSLNQNAGGVGSSVQNVGEAIPPQKVNSLAELMGMRSATRAPLPNLAPNESTYIVGRPTSICLHPQGERNQMAYASVGGKHQQNHILHAIGDGDGYNLHETPNSRLAVPCWPDYNINIRPRLEAGESSSASRPFPLGPVTPDQQKQPKNYQIIQVPSLLIDETSTRDKDKQDTAVLSAQPQILERECNEFSFNTLDKPTGGVLTPPKEKNNAGGENGGIDLNETPQQKPPKRRKHRPKVVVEGKPKRTPKPAAKKSSTPDENPTTKRKYERRNGSKTSTSPSTDAVNVVEASNMEPAKRSCKRVLNFDLDIGEQKESQGREFDYQAQDNEGSKRPCNLNLDSHIAERSKELNEPSASTAKIGQQKTCGKEIQWIETACDSGHSNNIPPLESTPVATTAPPPLTSTLNIIARSLNVRNASINQSSGSNRYSQVRNPINGGLAQLVIQANTIAPNLECRRQSTIQDTPQLLEDLVNVTKQQGSKREHSQPELRQPHAITLMGSQLWSHGVPATDNCDRDSSILLQNGFETGKKKKIDEKFHGTLSSMPSGITAVDNFSGQIESRRNMILPAQSSRMHQNSGLTNSDSKELSNCRNSNDKLNMVTCDWYKTYPDFRHKFQQQPASSQVHLCAERMAQNTSSLAKEKSTNSLTAVTNWNLESASRHPKSIPPNEIINVADRVAVKRWAAGQTSSKKLLIADKCLQQESKNSRIYGHSSKKVTGSEEENRTLSYIDDIADRMKDLCLNDKGKGIERRDQTALVPYRGDGAIVPFEEFDPVKKRKPRPRVDLDPETNRLWNLLMGKEGSASAETMETDKQKWWEEERKVFRGRVDSFIARMHLVQGDRRFSKWKGSVVDSVIGVFLTQNVSDHLSSYPVLESIQKYLWPRLCKLDQETLYELHYQMITFGKVFCTKREPNCNACPMRGECRHFASAFASARLALPGPEGRQMTSSASQYSARKSSEVIIKPIALPASEDNIERGTGLTRNSEPFIEEPTTPEPPTEVSEKDIEDAFYEDPDEIPVIKLNVEEFTTNLQSFMQEQMEVGEGDMSKALVALSPELASIPMPKLKHVSRLRTEHQVYELPDSHPLLKGMDRREPDDPSPYLLAIWTPGFVCVRGFDQKTRAPRPLKARLHLPASKMAKQNE</sequence>
<feature type="region of interest" description="Disordered" evidence="1">
    <location>
        <begin position="350"/>
        <end position="447"/>
    </location>
</feature>
<feature type="region of interest" description="Disordered" evidence="1">
    <location>
        <begin position="285"/>
        <end position="312"/>
    </location>
</feature>
<dbReference type="GO" id="GO:0051539">
    <property type="term" value="F:4 iron, 4 sulfur cluster binding"/>
    <property type="evidence" value="ECO:0007669"/>
    <property type="project" value="InterPro"/>
</dbReference>
<dbReference type="EMBL" id="JACGWM010000016">
    <property type="protein sequence ID" value="KAL0322033.1"/>
    <property type="molecule type" value="Genomic_DNA"/>
</dbReference>
<dbReference type="InterPro" id="IPR023170">
    <property type="entry name" value="HhH_base_excis_C"/>
</dbReference>
<feature type="compositionally biased region" description="Basic residues" evidence="1">
    <location>
        <begin position="390"/>
        <end position="399"/>
    </location>
</feature>
<dbReference type="InterPro" id="IPR003651">
    <property type="entry name" value="Endonuclease3_FeS-loop_motif"/>
</dbReference>
<evidence type="ECO:0000313" key="2">
    <source>
        <dbReference type="EMBL" id="KAL0322033.1"/>
    </source>
</evidence>
<dbReference type="Gene3D" id="1.10.1670.10">
    <property type="entry name" value="Helix-hairpin-Helix base-excision DNA repair enzymes (C-terminal)"/>
    <property type="match status" value="1"/>
</dbReference>
<dbReference type="GO" id="GO:0141166">
    <property type="term" value="P:chromosomal 5-methylcytosine DNA demethylation pathway"/>
    <property type="evidence" value="ECO:0007669"/>
    <property type="project" value="InterPro"/>
</dbReference>
<proteinExistence type="predicted"/>
<comment type="caution">
    <text evidence="2">The sequence shown here is derived from an EMBL/GenBank/DDBJ whole genome shotgun (WGS) entry which is preliminary data.</text>
</comment>
<feature type="compositionally biased region" description="Polar residues" evidence="1">
    <location>
        <begin position="733"/>
        <end position="744"/>
    </location>
</feature>
<dbReference type="GO" id="GO:0006281">
    <property type="term" value="P:DNA repair"/>
    <property type="evidence" value="ECO:0007669"/>
    <property type="project" value="InterPro"/>
</dbReference>
<name>A0AAW2LTB3_9LAMI</name>
<reference evidence="2" key="1">
    <citation type="submission" date="2020-06" db="EMBL/GenBank/DDBJ databases">
        <authorList>
            <person name="Li T."/>
            <person name="Hu X."/>
            <person name="Zhang T."/>
            <person name="Song X."/>
            <person name="Zhang H."/>
            <person name="Dai N."/>
            <person name="Sheng W."/>
            <person name="Hou X."/>
            <person name="Wei L."/>
        </authorList>
    </citation>
    <scope>NUCLEOTIDE SEQUENCE</scope>
    <source>
        <strain evidence="2">KEN8</strain>
        <tissue evidence="2">Leaf</tissue>
    </source>
</reference>
<dbReference type="SMART" id="SM00525">
    <property type="entry name" value="FES"/>
    <property type="match status" value="1"/>
</dbReference>
<dbReference type="PANTHER" id="PTHR46213">
    <property type="entry name" value="TRANSCRIPTIONAL ACTIVATOR DEMETER"/>
    <property type="match status" value="1"/>
</dbReference>
<feature type="region of interest" description="Disordered" evidence="1">
    <location>
        <begin position="1134"/>
        <end position="1163"/>
    </location>
</feature>